<dbReference type="VEuPathDB" id="FungiDB:H257_06771"/>
<dbReference type="InterPro" id="IPR015943">
    <property type="entry name" value="WD40/YVTN_repeat-like_dom_sf"/>
</dbReference>
<dbReference type="PANTHER" id="PTHR21286:SF0">
    <property type="entry name" value="NUCLEAR PORE COMPLEX PROTEIN NUP160"/>
    <property type="match status" value="1"/>
</dbReference>
<dbReference type="GO" id="GO:0017056">
    <property type="term" value="F:structural constituent of nuclear pore"/>
    <property type="evidence" value="ECO:0007669"/>
    <property type="project" value="TreeGrafter"/>
</dbReference>
<evidence type="ECO:0000256" key="1">
    <source>
        <dbReference type="ARBA" id="ARBA00004123"/>
    </source>
</evidence>
<dbReference type="Proteomes" id="UP000266196">
    <property type="component" value="Unassembled WGS sequence"/>
</dbReference>
<sequence>MDGRLALLQEVPLVYVDKDAESVVLVKSKFQQTPPYTPPQRVENLAGGCIVRKASFVSFRAIGKQVFLWEHTAGDSATAAPVTTAPPPPSTSLAIQLPESVARNGVSVFESADKQYLSVCIVTAAKTVHRFCYKLDPVLNFADAARDEVAFAMTSLPLQTSISSVCWLDECNVVVGGDNGAVLAINVGLSIFGHSASSFHEVPLTDHSVLQWVWEGLGFQPTNKPQPIIAIAAVPDLVDDDSASSDTLVVTLSADLVLRVWSYEHQSCLCNQSLRPHLELAAAAADLAVLHFIPSSTDVRVLVHASSVTHPSKNEIVLLRGDLTSKVLDLDVVRRYVVPAAAARLVDFVVVGPSSTSSQQLVSVWRSVAEDFVYVFPISRTGPKVILGQRVKGLDTFVHHHESHDLDFSADVADIDVRFLYIFAECIRHALSAASTAVSGAALRRLALEAVHRECQDQARREKQTDANAVRVAVWLQLLQKCTKLWAVENIPLGVASIQGSLVLLRRNHTSILFPSTRAIIATTGSSSSSVHHDDDELSALITPFFASFSHRDVRAAVLCEWNVDLHVDLTSPSLLDTLRRELQRGLVHTNQGKSLPTLLARVAPILAGDATAQSAVLTALVDNLALLDASSSSSSPSSSATAAPPSSTDLSLALHRM</sequence>
<gene>
    <name evidence="6" type="ORF">DYB31_008937</name>
</gene>
<organism evidence="6 7">
    <name type="scientific">Aphanomyces astaci</name>
    <name type="common">Crayfish plague agent</name>
    <dbReference type="NCBI Taxonomy" id="112090"/>
    <lineage>
        <taxon>Eukaryota</taxon>
        <taxon>Sar</taxon>
        <taxon>Stramenopiles</taxon>
        <taxon>Oomycota</taxon>
        <taxon>Saprolegniomycetes</taxon>
        <taxon>Saprolegniales</taxon>
        <taxon>Verrucalvaceae</taxon>
        <taxon>Aphanomyces</taxon>
    </lineage>
</organism>
<evidence type="ECO:0000259" key="5">
    <source>
        <dbReference type="Pfam" id="PF11715"/>
    </source>
</evidence>
<feature type="non-terminal residue" evidence="6">
    <location>
        <position position="658"/>
    </location>
</feature>
<protein>
    <recommendedName>
        <fullName evidence="5">Nucleoporin Nup120/160 beta-propeller domain-containing protein</fullName>
    </recommendedName>
</protein>
<dbReference type="InterPro" id="IPR059141">
    <property type="entry name" value="Beta-prop_Nup120_160"/>
</dbReference>
<keyword evidence="3" id="KW-0539">Nucleus</keyword>
<evidence type="ECO:0000313" key="6">
    <source>
        <dbReference type="EMBL" id="RHY78811.1"/>
    </source>
</evidence>
<feature type="domain" description="Nucleoporin Nup120/160 beta-propeller" evidence="5">
    <location>
        <begin position="89"/>
        <end position="377"/>
    </location>
</feature>
<comment type="subcellular location">
    <subcellularLocation>
        <location evidence="1">Nucleus</location>
    </subcellularLocation>
</comment>
<dbReference type="InterPro" id="IPR021717">
    <property type="entry name" value="Nucleoporin_Nup160"/>
</dbReference>
<comment type="caution">
    <text evidence="6">The sequence shown here is derived from an EMBL/GenBank/DDBJ whole genome shotgun (WGS) entry which is preliminary data.</text>
</comment>
<dbReference type="Gene3D" id="2.130.10.10">
    <property type="entry name" value="YVTN repeat-like/Quinoprotein amine dehydrogenase"/>
    <property type="match status" value="1"/>
</dbReference>
<evidence type="ECO:0000256" key="4">
    <source>
        <dbReference type="SAM" id="MobiDB-lite"/>
    </source>
</evidence>
<feature type="compositionally biased region" description="Low complexity" evidence="4">
    <location>
        <begin position="633"/>
        <end position="652"/>
    </location>
</feature>
<keyword evidence="2" id="KW-0813">Transport</keyword>
<name>A0A397E9S7_APHAT</name>
<proteinExistence type="predicted"/>
<evidence type="ECO:0000256" key="3">
    <source>
        <dbReference type="ARBA" id="ARBA00023242"/>
    </source>
</evidence>
<dbReference type="AlphaFoldDB" id="A0A397E9S7"/>
<feature type="region of interest" description="Disordered" evidence="4">
    <location>
        <begin position="633"/>
        <end position="658"/>
    </location>
</feature>
<dbReference type="GO" id="GO:0005643">
    <property type="term" value="C:nuclear pore"/>
    <property type="evidence" value="ECO:0007669"/>
    <property type="project" value="UniProtKB-ARBA"/>
</dbReference>
<evidence type="ECO:0000256" key="2">
    <source>
        <dbReference type="ARBA" id="ARBA00022448"/>
    </source>
</evidence>
<evidence type="ECO:0000313" key="7">
    <source>
        <dbReference type="Proteomes" id="UP000266196"/>
    </source>
</evidence>
<dbReference type="Pfam" id="PF11715">
    <property type="entry name" value="Beta-prop_Nup120_160"/>
    <property type="match status" value="1"/>
</dbReference>
<dbReference type="EMBL" id="QUTE01024322">
    <property type="protein sequence ID" value="RHY78811.1"/>
    <property type="molecule type" value="Genomic_DNA"/>
</dbReference>
<accession>A0A397E9S7</accession>
<dbReference type="PANTHER" id="PTHR21286">
    <property type="entry name" value="NUCLEAR PORE COMPLEX PROTEIN NUP160"/>
    <property type="match status" value="1"/>
</dbReference>
<reference evidence="6 7" key="1">
    <citation type="submission" date="2018-08" db="EMBL/GenBank/DDBJ databases">
        <title>Aphanomyces genome sequencing and annotation.</title>
        <authorList>
            <person name="Minardi D."/>
            <person name="Oidtmann B."/>
            <person name="Van Der Giezen M."/>
            <person name="Studholme D.J."/>
        </authorList>
    </citation>
    <scope>NUCLEOTIDE SEQUENCE [LARGE SCALE GENOMIC DNA]</scope>
    <source>
        <strain evidence="6 7">197901</strain>
    </source>
</reference>